<dbReference type="EMBL" id="JANAKD010000021">
    <property type="protein sequence ID" value="KAJ3499122.1"/>
    <property type="molecule type" value="Genomic_DNA"/>
</dbReference>
<accession>A0ACC1R664</accession>
<evidence type="ECO:0000313" key="1">
    <source>
        <dbReference type="EMBL" id="KAJ3499122.1"/>
    </source>
</evidence>
<keyword evidence="2" id="KW-1185">Reference proteome</keyword>
<name>A0ACC1R664_9HYPO</name>
<gene>
    <name evidence="1" type="ORF">NLG97_g589</name>
</gene>
<protein>
    <submittedName>
        <fullName evidence="1">Uncharacterized protein</fullName>
    </submittedName>
</protein>
<evidence type="ECO:0000313" key="2">
    <source>
        <dbReference type="Proteomes" id="UP001148737"/>
    </source>
</evidence>
<reference evidence="1" key="1">
    <citation type="submission" date="2022-07" db="EMBL/GenBank/DDBJ databases">
        <title>Genome Sequence of Lecanicillium saksenae.</title>
        <authorList>
            <person name="Buettner E."/>
        </authorList>
    </citation>
    <scope>NUCLEOTIDE SEQUENCE</scope>
    <source>
        <strain evidence="1">VT-O1</strain>
    </source>
</reference>
<comment type="caution">
    <text evidence="1">The sequence shown here is derived from an EMBL/GenBank/DDBJ whole genome shotgun (WGS) entry which is preliminary data.</text>
</comment>
<organism evidence="1 2">
    <name type="scientific">Lecanicillium saksenae</name>
    <dbReference type="NCBI Taxonomy" id="468837"/>
    <lineage>
        <taxon>Eukaryota</taxon>
        <taxon>Fungi</taxon>
        <taxon>Dikarya</taxon>
        <taxon>Ascomycota</taxon>
        <taxon>Pezizomycotina</taxon>
        <taxon>Sordariomycetes</taxon>
        <taxon>Hypocreomycetidae</taxon>
        <taxon>Hypocreales</taxon>
        <taxon>Cordycipitaceae</taxon>
        <taxon>Lecanicillium</taxon>
    </lineage>
</organism>
<proteinExistence type="predicted"/>
<sequence length="489" mass="54006">MSEDGTMSKEDRLMAARHLWGILSSERNVFAIGGIISSSEPSSLSVPEGCFPFPTTVSYPVVRVSWKKLGNDQICHTVSLPFFGEDMPEEFDDLLRDHREGSLGGFLVNFNPYDYRIVDTVSRLLCPSYGFSKHQELKAQLRSLDIYSSYRNQTLCYGPEPRVDADFGRLLVCLPCKHEGGSLKLLCQEDEDDTEMLQLDWAKESGSGKIQWAAFLNPTAVSQSRVTSGCSIVLTYTLRRTSYGIGEVPVPLPILDVTTHSWYRKVKDALLSMQSLDQVGIKIGYSCTGDYSFPLIDSLPLAGCGLQGFLTGADLLVYHILGKLANDVRTRLVLDKPSSIPRHHEHASLVLPLPSVIRVSQNETRDMESDDKDKEAHAAADITRPGLLENVWWLNHSPRSPSSPWRGLLLPGGPGQGWKGLECRLCMPVIVATLAPRAKKRHSVFISSPSTTATTAMARAISPPQKKKRRHSEGGQRSLPSSCQPPGTQ</sequence>
<dbReference type="Proteomes" id="UP001148737">
    <property type="component" value="Unassembled WGS sequence"/>
</dbReference>